<name>A0A443J038_9RHOB</name>
<dbReference type="InterPro" id="IPR000182">
    <property type="entry name" value="GNAT_dom"/>
</dbReference>
<dbReference type="CDD" id="cd04301">
    <property type="entry name" value="NAT_SF"/>
    <property type="match status" value="1"/>
</dbReference>
<evidence type="ECO:0000313" key="3">
    <source>
        <dbReference type="Proteomes" id="UP000285710"/>
    </source>
</evidence>
<keyword evidence="2" id="KW-0808">Transferase</keyword>
<reference evidence="2 3" key="1">
    <citation type="submission" date="2019-01" db="EMBL/GenBank/DDBJ databases">
        <title>Sinorhodobacter populi sp. nov. isolated from the symptomatic bark tissue of Populus euramericana canker.</title>
        <authorList>
            <person name="Xu G."/>
        </authorList>
    </citation>
    <scope>NUCLEOTIDE SEQUENCE [LARGE SCALE GENOMIC DNA]</scope>
    <source>
        <strain evidence="2 3">2D-5</strain>
    </source>
</reference>
<dbReference type="Gene3D" id="3.40.630.30">
    <property type="match status" value="1"/>
</dbReference>
<dbReference type="Proteomes" id="UP000285710">
    <property type="component" value="Unassembled WGS sequence"/>
</dbReference>
<dbReference type="PROSITE" id="PS51186">
    <property type="entry name" value="GNAT"/>
    <property type="match status" value="1"/>
</dbReference>
<comment type="caution">
    <text evidence="2">The sequence shown here is derived from an EMBL/GenBank/DDBJ whole genome shotgun (WGS) entry which is preliminary data.</text>
</comment>
<protein>
    <submittedName>
        <fullName evidence="2">GNAT family N-acetyltransferase</fullName>
    </submittedName>
</protein>
<accession>A0A443J038</accession>
<dbReference type="SUPFAM" id="SSF55729">
    <property type="entry name" value="Acyl-CoA N-acyltransferases (Nat)"/>
    <property type="match status" value="1"/>
</dbReference>
<sequence length="242" mass="25975">MKDAAAPDLFAVIDATWPAADTTMAGGFRIREGRGGGSRVSCASLEAPFAEADIDAAIAAHRGWGQTPRFMIRPGEEALDATLAARGYEAYDPVVIYETPVRDLPATEAAMIEVPPHWPPLAVLREIWAAGDIGPARLAVMERAAGPKAALLGRSGNRAAGVAFVALHAGTAMLHALFVPPAFRRRGLAQEIMRESLRWSAAQGAERFTLVVTRANTPARAVYERMGMQATIGYHYRREAAK</sequence>
<evidence type="ECO:0000313" key="2">
    <source>
        <dbReference type="EMBL" id="RWR13787.1"/>
    </source>
</evidence>
<dbReference type="GO" id="GO:0016747">
    <property type="term" value="F:acyltransferase activity, transferring groups other than amino-acyl groups"/>
    <property type="evidence" value="ECO:0007669"/>
    <property type="project" value="InterPro"/>
</dbReference>
<organism evidence="2 3">
    <name type="scientific">Paenirhodobacter populi</name>
    <dbReference type="NCBI Taxonomy" id="2306993"/>
    <lineage>
        <taxon>Bacteria</taxon>
        <taxon>Pseudomonadati</taxon>
        <taxon>Pseudomonadota</taxon>
        <taxon>Alphaproteobacteria</taxon>
        <taxon>Rhodobacterales</taxon>
        <taxon>Rhodobacter group</taxon>
        <taxon>Paenirhodobacter</taxon>
    </lineage>
</organism>
<dbReference type="AlphaFoldDB" id="A0A443J038"/>
<dbReference type="Pfam" id="PF00583">
    <property type="entry name" value="Acetyltransf_1"/>
    <property type="match status" value="1"/>
</dbReference>
<dbReference type="InterPro" id="IPR016181">
    <property type="entry name" value="Acyl_CoA_acyltransferase"/>
</dbReference>
<dbReference type="EMBL" id="SAUW01000004">
    <property type="protein sequence ID" value="RWR13787.1"/>
    <property type="molecule type" value="Genomic_DNA"/>
</dbReference>
<reference evidence="2 3" key="2">
    <citation type="submission" date="2019-01" db="EMBL/GenBank/DDBJ databases">
        <authorList>
            <person name="Li Y."/>
        </authorList>
    </citation>
    <scope>NUCLEOTIDE SEQUENCE [LARGE SCALE GENOMIC DNA]</scope>
    <source>
        <strain evidence="2 3">2D-5</strain>
    </source>
</reference>
<proteinExistence type="predicted"/>
<keyword evidence="3" id="KW-1185">Reference proteome</keyword>
<dbReference type="RefSeq" id="WP_128269071.1">
    <property type="nucleotide sequence ID" value="NZ_SAUW01000004.1"/>
</dbReference>
<gene>
    <name evidence="2" type="ORF">D2T33_05155</name>
</gene>
<evidence type="ECO:0000259" key="1">
    <source>
        <dbReference type="PROSITE" id="PS51186"/>
    </source>
</evidence>
<feature type="domain" description="N-acetyltransferase" evidence="1">
    <location>
        <begin position="94"/>
        <end position="242"/>
    </location>
</feature>
<dbReference type="PANTHER" id="PTHR43072">
    <property type="entry name" value="N-ACETYLTRANSFERASE"/>
    <property type="match status" value="1"/>
</dbReference>